<name>B5YCT2_DICT6</name>
<accession>B5YCT2</accession>
<organism evidence="1 2">
    <name type="scientific">Dictyoglomus thermophilum (strain ATCC 35947 / DSM 3960 / H-6-12)</name>
    <dbReference type="NCBI Taxonomy" id="309799"/>
    <lineage>
        <taxon>Bacteria</taxon>
        <taxon>Pseudomonadati</taxon>
        <taxon>Dictyoglomota</taxon>
        <taxon>Dictyoglomia</taxon>
        <taxon>Dictyoglomales</taxon>
        <taxon>Dictyoglomaceae</taxon>
        <taxon>Dictyoglomus</taxon>
    </lineage>
</organism>
<proteinExistence type="predicted"/>
<dbReference type="HOGENOM" id="CLU_025124_2_0_0"/>
<dbReference type="PaxDb" id="309799-DICTH_0458"/>
<dbReference type="KEGG" id="dth:DICTH_0458"/>
<dbReference type="SUPFAM" id="SSF160980">
    <property type="entry name" value="SSO1389-like"/>
    <property type="match status" value="1"/>
</dbReference>
<dbReference type="STRING" id="309799.DICTH_0458"/>
<dbReference type="eggNOG" id="ENOG502ZANU">
    <property type="taxonomic scope" value="Bacteria"/>
</dbReference>
<sequence length="399" mass="47270">MGEVKNILLSLIGRGKVLENISQGYKRTSYRFKTGEIFETGFFGSALWKYISQKEKINYWYIFGTSTSSWSEIIYALDEQKMSKFQDLAYEIYEAENIGIKGDLLKNWEEALSSEIPGIKLILIDPLDYKFFSEFLLENLPENDDLKIILDITHGYRYLPLILSFSIMYVKNFKNIKELKIYYGALEMSQDNAPVLEIDHINEIFQLSTAFELYKNSGYFPELLKNLGLNRREDVYFSIEMNERPREELEKIIEELESIKEKHKKVPAKALVEDLIPLCRERYLEDRMVERAKFFFKKKQYLKSLILLYEALTIIILKKAGYRDLSNIINRREKAREVYSKVLTEEWTRETFNNLEKIRNSAVHGNLRESQSSIRNFEDFSNLFQKSLELYHHLRKSLN</sequence>
<keyword evidence="2" id="KW-1185">Reference proteome</keyword>
<dbReference type="NCBIfam" id="TIGR02221">
    <property type="entry name" value="cas_TM1812"/>
    <property type="match status" value="1"/>
</dbReference>
<reference evidence="1 2" key="1">
    <citation type="journal article" date="2014" name="Genome Announc.">
        <title>Complete Genome Sequence of the Extreme Thermophile Dictyoglomus thermophilum H-6-12.</title>
        <authorList>
            <person name="Coil D.A."/>
            <person name="Badger J.H."/>
            <person name="Forberger H.C."/>
            <person name="Riggs F."/>
            <person name="Madupu R."/>
            <person name="Fedorova N."/>
            <person name="Ward N."/>
            <person name="Robb F.T."/>
            <person name="Eisen J.A."/>
        </authorList>
    </citation>
    <scope>NUCLEOTIDE SEQUENCE [LARGE SCALE GENOMIC DNA]</scope>
    <source>
        <strain evidence="2">ATCC 35947 / DSM 3960 / H-6-12</strain>
    </source>
</reference>
<dbReference type="NCBIfam" id="TIGR02549">
    <property type="entry name" value="CRISPR_DxTHG"/>
    <property type="match status" value="1"/>
</dbReference>
<evidence type="ECO:0000313" key="2">
    <source>
        <dbReference type="Proteomes" id="UP000001733"/>
    </source>
</evidence>
<dbReference type="RefSeq" id="WP_012548577.1">
    <property type="nucleotide sequence ID" value="NC_011297.1"/>
</dbReference>
<dbReference type="Gene3D" id="3.40.50.10640">
    <property type="entry name" value="SSO1389-like"/>
    <property type="match status" value="1"/>
</dbReference>
<protein>
    <submittedName>
        <fullName evidence="1">CRISPR-associated DxTHG motif protein</fullName>
    </submittedName>
</protein>
<dbReference type="InterPro" id="IPR013383">
    <property type="entry name" value="CRISPR-assoc_prot_DxTHG_CS"/>
</dbReference>
<dbReference type="OrthoDB" id="9777703at2"/>
<evidence type="ECO:0000313" key="1">
    <source>
        <dbReference type="EMBL" id="ACI19945.1"/>
    </source>
</evidence>
<gene>
    <name evidence="1" type="ordered locus">DICTH_0458</name>
</gene>
<dbReference type="AlphaFoldDB" id="B5YCT2"/>
<dbReference type="InterPro" id="IPR011742">
    <property type="entry name" value="CRISPR-assoc_prot_TM1812"/>
</dbReference>
<dbReference type="Proteomes" id="UP000001733">
    <property type="component" value="Chromosome"/>
</dbReference>
<dbReference type="EMBL" id="CP001146">
    <property type="protein sequence ID" value="ACI19945.1"/>
    <property type="molecule type" value="Genomic_DNA"/>
</dbReference>